<organism evidence="4 5">
    <name type="scientific">Metabacillus mangrovi</name>
    <dbReference type="NCBI Taxonomy" id="1491830"/>
    <lineage>
        <taxon>Bacteria</taxon>
        <taxon>Bacillati</taxon>
        <taxon>Bacillota</taxon>
        <taxon>Bacilli</taxon>
        <taxon>Bacillales</taxon>
        <taxon>Bacillaceae</taxon>
        <taxon>Metabacillus</taxon>
    </lineage>
</organism>
<evidence type="ECO:0000313" key="5">
    <source>
        <dbReference type="Proteomes" id="UP000434639"/>
    </source>
</evidence>
<dbReference type="Gene3D" id="2.60.40.10">
    <property type="entry name" value="Immunoglobulins"/>
    <property type="match status" value="1"/>
</dbReference>
<sequence>MLREAVYHRPKNEFAYIYDEKTLHIRIRTKKGDAERVNLIHGDPYDWEEGKWLAQSIPMKKSGSDSLFDYYMAAVSPSFRRLRYGFELISEKETLIYAEKGFFEEAPLDDIANFFCFPYLHEGDRFRAPEWVKDTVWYQIFPERFANGNAELNPPGTLPWGSADPTPSNFFGGDLEGVISHLDYLKDLGISGVYFTPIFKAYSNHKYDTIDYMEIDPQFGDKATLKLFVKEAHARGIKVMLDAVFNHSGYLFEPFQDVLEKGETSSYKDWFHIYEFPVQEEPLGYDTFAYEKTMPKLNTRHPEVKKYLLEVGQYWIREFDIDGWRLDVANEVDHEFWRDFRKAVKEVKEDCYILGEIWHDSMPWLTGDQFDAVMNYPFTNGALNFFAKDKIRAEEFASVIVNGMHAYPQNINEVAFNLLGSHDTDRILTLSGDSKERVKQLFAFQLSFSGSPCIYYGDEIGMAGDNDPGCRACMVWDEDGQDRELHAFVKKLLSLRNAYPLLRNEGEFTIYHADSADNTLLYAKENEKEIIIGAVNQSESAKEIPLPHELRGKSGRDLLKDLDFAADSIQADGLSTQFFLYSKES</sequence>
<evidence type="ECO:0000256" key="1">
    <source>
        <dbReference type="ARBA" id="ARBA00022801"/>
    </source>
</evidence>
<dbReference type="SUPFAM" id="SSF51011">
    <property type="entry name" value="Glycosyl hydrolase domain"/>
    <property type="match status" value="1"/>
</dbReference>
<protein>
    <submittedName>
        <fullName evidence="4">Alpha-glycosidase</fullName>
    </submittedName>
</protein>
<accession>A0A7X2V4R5</accession>
<keyword evidence="1" id="KW-0378">Hydrolase</keyword>
<dbReference type="GO" id="GO:0005975">
    <property type="term" value="P:carbohydrate metabolic process"/>
    <property type="evidence" value="ECO:0007669"/>
    <property type="project" value="InterPro"/>
</dbReference>
<dbReference type="SUPFAM" id="SSF81296">
    <property type="entry name" value="E set domains"/>
    <property type="match status" value="1"/>
</dbReference>
<dbReference type="PANTHER" id="PTHR10357">
    <property type="entry name" value="ALPHA-AMYLASE FAMILY MEMBER"/>
    <property type="match status" value="1"/>
</dbReference>
<dbReference type="InterPro" id="IPR017853">
    <property type="entry name" value="GH"/>
</dbReference>
<evidence type="ECO:0000313" key="4">
    <source>
        <dbReference type="EMBL" id="MTH53293.1"/>
    </source>
</evidence>
<dbReference type="GO" id="GO:0004553">
    <property type="term" value="F:hydrolase activity, hydrolyzing O-glycosyl compounds"/>
    <property type="evidence" value="ECO:0007669"/>
    <property type="project" value="InterPro"/>
</dbReference>
<dbReference type="CDD" id="cd02857">
    <property type="entry name" value="E_set_CDase_PDE_N"/>
    <property type="match status" value="1"/>
</dbReference>
<gene>
    <name evidence="4" type="ORF">GKZ89_07685</name>
</gene>
<dbReference type="Gene3D" id="2.60.40.1180">
    <property type="entry name" value="Golgi alpha-mannosidase II"/>
    <property type="match status" value="1"/>
</dbReference>
<dbReference type="RefSeq" id="WP_155111821.1">
    <property type="nucleotide sequence ID" value="NZ_WMIB01000005.1"/>
</dbReference>
<name>A0A7X2V4R5_9BACI</name>
<dbReference type="CDD" id="cd11338">
    <property type="entry name" value="AmyAc_CMD"/>
    <property type="match status" value="1"/>
</dbReference>
<dbReference type="SUPFAM" id="SSF51445">
    <property type="entry name" value="(Trans)glycosidases"/>
    <property type="match status" value="1"/>
</dbReference>
<dbReference type="InterPro" id="IPR006047">
    <property type="entry name" value="GH13_cat_dom"/>
</dbReference>
<dbReference type="OrthoDB" id="9805159at2"/>
<dbReference type="InterPro" id="IPR004185">
    <property type="entry name" value="Glyco_hydro_13_lg-like_dom"/>
</dbReference>
<dbReference type="InterPro" id="IPR014756">
    <property type="entry name" value="Ig_E-set"/>
</dbReference>
<dbReference type="Pfam" id="PF00128">
    <property type="entry name" value="Alpha-amylase"/>
    <property type="match status" value="1"/>
</dbReference>
<dbReference type="AlphaFoldDB" id="A0A7X2V4R5"/>
<dbReference type="Gene3D" id="3.20.20.80">
    <property type="entry name" value="Glycosidases"/>
    <property type="match status" value="1"/>
</dbReference>
<dbReference type="PANTHER" id="PTHR10357:SF210">
    <property type="entry name" value="MALTODEXTRIN GLUCOSIDASE"/>
    <property type="match status" value="1"/>
</dbReference>
<dbReference type="EMBL" id="WMIB01000005">
    <property type="protein sequence ID" value="MTH53293.1"/>
    <property type="molecule type" value="Genomic_DNA"/>
</dbReference>
<dbReference type="InterPro" id="IPR045857">
    <property type="entry name" value="O16G_dom_2"/>
</dbReference>
<feature type="domain" description="Glycosyl hydrolase family 13 catalytic" evidence="3">
    <location>
        <begin position="139"/>
        <end position="496"/>
    </location>
</feature>
<keyword evidence="2 4" id="KW-0326">Glycosidase</keyword>
<proteinExistence type="predicted"/>
<dbReference type="InterPro" id="IPR013780">
    <property type="entry name" value="Glyco_hydro_b"/>
</dbReference>
<comment type="caution">
    <text evidence="4">The sequence shown here is derived from an EMBL/GenBank/DDBJ whole genome shotgun (WGS) entry which is preliminary data.</text>
</comment>
<dbReference type="InterPro" id="IPR013783">
    <property type="entry name" value="Ig-like_fold"/>
</dbReference>
<evidence type="ECO:0000256" key="2">
    <source>
        <dbReference type="ARBA" id="ARBA00023295"/>
    </source>
</evidence>
<dbReference type="Gene3D" id="3.90.400.10">
    <property type="entry name" value="Oligo-1,6-glucosidase, Domain 2"/>
    <property type="match status" value="1"/>
</dbReference>
<reference evidence="4 5" key="1">
    <citation type="journal article" date="2017" name="Int. J. Syst. Evol. Microbiol.">
        <title>Bacillus mangrovi sp. nov., isolated from a sediment sample from a mangrove forest.</title>
        <authorList>
            <person name="Gupta V."/>
            <person name="Singh P.K."/>
            <person name="Korpole S."/>
            <person name="Tanuku N.R.S."/>
            <person name="Pinnaka A.K."/>
        </authorList>
    </citation>
    <scope>NUCLEOTIDE SEQUENCE [LARGE SCALE GENOMIC DNA]</scope>
    <source>
        <strain evidence="4 5">KCTC 33872</strain>
    </source>
</reference>
<dbReference type="Proteomes" id="UP000434639">
    <property type="component" value="Unassembled WGS sequence"/>
</dbReference>
<dbReference type="SMART" id="SM00642">
    <property type="entry name" value="Aamy"/>
    <property type="match status" value="1"/>
</dbReference>
<evidence type="ECO:0000259" key="3">
    <source>
        <dbReference type="SMART" id="SM00642"/>
    </source>
</evidence>
<dbReference type="Pfam" id="PF02903">
    <property type="entry name" value="Alpha-amylase_N"/>
    <property type="match status" value="1"/>
</dbReference>
<keyword evidence="5" id="KW-1185">Reference proteome</keyword>